<reference evidence="1 2" key="1">
    <citation type="submission" date="2013-09" db="EMBL/GenBank/DDBJ databases">
        <title>Draft Genome Sequence of five Lactobacillus helveticus strains CIRM-BIA 101T, 103, 104, 951 and 953 isolated from milk product.</title>
        <authorList>
            <person name="Valence F."/>
            <person name="Chuat V."/>
            <person name="Ma L."/>
            <person name="Creno S."/>
            <person name="Falentin H."/>
            <person name="Lortal S."/>
            <person name="Bizet C."/>
            <person name="Clermont D."/>
            <person name="Loux V."/>
            <person name="Bouchier C."/>
            <person name="Cousin S."/>
        </authorList>
    </citation>
    <scope>NUCLEOTIDE SEQUENCE [LARGE SCALE GENOMIC DNA]</scope>
    <source>
        <strain evidence="1 2">CIRM-BIA 953</strain>
    </source>
</reference>
<dbReference type="Proteomes" id="UP000017243">
    <property type="component" value="Unassembled WGS sequence"/>
</dbReference>
<proteinExistence type="predicted"/>
<gene>
    <name evidence="1" type="ORF">LHCIRMBIA953_00080</name>
</gene>
<name>U4QBY7_LACHE</name>
<accession>U4QBY7</accession>
<evidence type="ECO:0000313" key="2">
    <source>
        <dbReference type="Proteomes" id="UP000017243"/>
    </source>
</evidence>
<organism evidence="1 2">
    <name type="scientific">Lactobacillus helveticus CIRM-BIA 953</name>
    <dbReference type="NCBI Taxonomy" id="1226335"/>
    <lineage>
        <taxon>Bacteria</taxon>
        <taxon>Bacillati</taxon>
        <taxon>Bacillota</taxon>
        <taxon>Bacilli</taxon>
        <taxon>Lactobacillales</taxon>
        <taxon>Lactobacillaceae</taxon>
        <taxon>Lactobacillus</taxon>
    </lineage>
</organism>
<dbReference type="EMBL" id="CBUH010000072">
    <property type="protein sequence ID" value="CDI42008.1"/>
    <property type="molecule type" value="Genomic_DNA"/>
</dbReference>
<sequence>MLVPQLLIFQQ</sequence>
<comment type="caution">
    <text evidence="1">The sequence shown here is derived from an EMBL/GenBank/DDBJ whole genome shotgun (WGS) entry which is preliminary data.</text>
</comment>
<protein>
    <submittedName>
        <fullName evidence="1">Uncharacterized protein</fullName>
    </submittedName>
</protein>
<evidence type="ECO:0000313" key="1">
    <source>
        <dbReference type="EMBL" id="CDI42008.1"/>
    </source>
</evidence>